<protein>
    <submittedName>
        <fullName evidence="1">Uncharacterized protein</fullName>
    </submittedName>
</protein>
<gene>
    <name evidence="1" type="ORF">F7725_004932</name>
</gene>
<dbReference type="AlphaFoldDB" id="A0A7J5XMU2"/>
<dbReference type="EMBL" id="JAAKFY010000023">
    <property type="protein sequence ID" value="KAF3837468.1"/>
    <property type="molecule type" value="Genomic_DNA"/>
</dbReference>
<name>A0A7J5XMU2_DISMA</name>
<proteinExistence type="predicted"/>
<comment type="caution">
    <text evidence="1">The sequence shown here is derived from an EMBL/GenBank/DDBJ whole genome shotgun (WGS) entry which is preliminary data.</text>
</comment>
<organism evidence="1 2">
    <name type="scientific">Dissostichus mawsoni</name>
    <name type="common">Antarctic cod</name>
    <dbReference type="NCBI Taxonomy" id="36200"/>
    <lineage>
        <taxon>Eukaryota</taxon>
        <taxon>Metazoa</taxon>
        <taxon>Chordata</taxon>
        <taxon>Craniata</taxon>
        <taxon>Vertebrata</taxon>
        <taxon>Euteleostomi</taxon>
        <taxon>Actinopterygii</taxon>
        <taxon>Neopterygii</taxon>
        <taxon>Teleostei</taxon>
        <taxon>Neoteleostei</taxon>
        <taxon>Acanthomorphata</taxon>
        <taxon>Eupercaria</taxon>
        <taxon>Perciformes</taxon>
        <taxon>Notothenioidei</taxon>
        <taxon>Nototheniidae</taxon>
        <taxon>Dissostichus</taxon>
    </lineage>
</organism>
<reference evidence="1 2" key="1">
    <citation type="submission" date="2020-03" db="EMBL/GenBank/DDBJ databases">
        <title>Dissostichus mawsoni Genome sequencing and assembly.</title>
        <authorList>
            <person name="Park H."/>
        </authorList>
    </citation>
    <scope>NUCLEOTIDE SEQUENCE [LARGE SCALE GENOMIC DNA]</scope>
    <source>
        <strain evidence="1">DM0001</strain>
        <tissue evidence="1">Muscle</tissue>
    </source>
</reference>
<dbReference type="Proteomes" id="UP000518266">
    <property type="component" value="Unassembled WGS sequence"/>
</dbReference>
<keyword evidence="2" id="KW-1185">Reference proteome</keyword>
<evidence type="ECO:0000313" key="1">
    <source>
        <dbReference type="EMBL" id="KAF3837468.1"/>
    </source>
</evidence>
<evidence type="ECO:0000313" key="2">
    <source>
        <dbReference type="Proteomes" id="UP000518266"/>
    </source>
</evidence>
<accession>A0A7J5XMU2</accession>
<sequence length="64" mass="7135">MHEANALCLVITQPERERERAREREGGETAGADLDVIGSWKVFLNWLLGVLIGRSGSLQVFLLI</sequence>